<evidence type="ECO:0000256" key="4">
    <source>
        <dbReference type="ARBA" id="ARBA00022840"/>
    </source>
</evidence>
<dbReference type="KEGG" id="ahu:A6A40_22695"/>
<dbReference type="EMBL" id="CP028904">
    <property type="protein sequence ID" value="AWB07865.1"/>
    <property type="molecule type" value="Genomic_DNA"/>
</dbReference>
<dbReference type="PANTHER" id="PTHR43820">
    <property type="entry name" value="HIGH-AFFINITY BRANCHED-CHAIN AMINO ACID TRANSPORT ATP-BINDING PROTEIN LIVF"/>
    <property type="match status" value="1"/>
</dbReference>
<reference evidence="7 8" key="1">
    <citation type="submission" date="2018-04" db="EMBL/GenBank/DDBJ databases">
        <title>Complete genome sequence of the nitrogen-fixing bacterium Azospirillum humicireducens type strain SgZ-5.</title>
        <authorList>
            <person name="Yu Z."/>
        </authorList>
    </citation>
    <scope>NUCLEOTIDE SEQUENCE [LARGE SCALE GENOMIC DNA]</scope>
    <source>
        <strain evidence="7 8">SgZ-5</strain>
        <plasmid evidence="7 8">pYZ3</plasmid>
    </source>
</reference>
<dbReference type="InterPro" id="IPR052156">
    <property type="entry name" value="BCAA_Transport_ATP-bd_LivF"/>
</dbReference>
<geneLocation type="plasmid" evidence="7 8">
    <name>pYZ3</name>
</geneLocation>
<evidence type="ECO:0000256" key="5">
    <source>
        <dbReference type="ARBA" id="ARBA00022970"/>
    </source>
</evidence>
<dbReference type="PANTHER" id="PTHR43820:SF4">
    <property type="entry name" value="HIGH-AFFINITY BRANCHED-CHAIN AMINO ACID TRANSPORT ATP-BINDING PROTEIN LIVF"/>
    <property type="match status" value="1"/>
</dbReference>
<dbReference type="RefSeq" id="WP_108548142.1">
    <property type="nucleotide sequence ID" value="NZ_CP028904.1"/>
</dbReference>
<evidence type="ECO:0000313" key="8">
    <source>
        <dbReference type="Proteomes" id="UP000077405"/>
    </source>
</evidence>
<keyword evidence="7" id="KW-0614">Plasmid</keyword>
<evidence type="ECO:0000256" key="1">
    <source>
        <dbReference type="ARBA" id="ARBA00005417"/>
    </source>
</evidence>
<dbReference type="InterPro" id="IPR017871">
    <property type="entry name" value="ABC_transporter-like_CS"/>
</dbReference>
<evidence type="ECO:0000256" key="3">
    <source>
        <dbReference type="ARBA" id="ARBA00022741"/>
    </source>
</evidence>
<dbReference type="InterPro" id="IPR003593">
    <property type="entry name" value="AAA+_ATPase"/>
</dbReference>
<dbReference type="GO" id="GO:0016887">
    <property type="term" value="F:ATP hydrolysis activity"/>
    <property type="evidence" value="ECO:0007669"/>
    <property type="project" value="InterPro"/>
</dbReference>
<dbReference type="AlphaFoldDB" id="A0A2R4VTU8"/>
<dbReference type="SMART" id="SM00382">
    <property type="entry name" value="AAA"/>
    <property type="match status" value="1"/>
</dbReference>
<keyword evidence="8" id="KW-1185">Reference proteome</keyword>
<dbReference type="InterPro" id="IPR027417">
    <property type="entry name" value="P-loop_NTPase"/>
</dbReference>
<dbReference type="GO" id="GO:0015658">
    <property type="term" value="F:branched-chain amino acid transmembrane transporter activity"/>
    <property type="evidence" value="ECO:0007669"/>
    <property type="project" value="TreeGrafter"/>
</dbReference>
<gene>
    <name evidence="7" type="primary">livF</name>
    <name evidence="7" type="ORF">A6A40_22695</name>
</gene>
<comment type="similarity">
    <text evidence="1">Belongs to the ABC transporter superfamily.</text>
</comment>
<organism evidence="7 8">
    <name type="scientific">Azospirillum humicireducens</name>
    <dbReference type="NCBI Taxonomy" id="1226968"/>
    <lineage>
        <taxon>Bacteria</taxon>
        <taxon>Pseudomonadati</taxon>
        <taxon>Pseudomonadota</taxon>
        <taxon>Alphaproteobacteria</taxon>
        <taxon>Rhodospirillales</taxon>
        <taxon>Azospirillaceae</taxon>
        <taxon>Azospirillum</taxon>
    </lineage>
</organism>
<name>A0A2R4VTU8_9PROT</name>
<dbReference type="Pfam" id="PF00005">
    <property type="entry name" value="ABC_tran"/>
    <property type="match status" value="1"/>
</dbReference>
<keyword evidence="2" id="KW-0813">Transport</keyword>
<accession>A0A2R4VTU8</accession>
<dbReference type="InterPro" id="IPR003439">
    <property type="entry name" value="ABC_transporter-like_ATP-bd"/>
</dbReference>
<dbReference type="Gene3D" id="3.40.50.300">
    <property type="entry name" value="P-loop containing nucleotide triphosphate hydrolases"/>
    <property type="match status" value="1"/>
</dbReference>
<keyword evidence="4 7" id="KW-0067">ATP-binding</keyword>
<keyword evidence="3" id="KW-0547">Nucleotide-binding</keyword>
<dbReference type="PROSITE" id="PS00211">
    <property type="entry name" value="ABC_TRANSPORTER_1"/>
    <property type="match status" value="1"/>
</dbReference>
<keyword evidence="5" id="KW-0029">Amino-acid transport</keyword>
<evidence type="ECO:0000256" key="2">
    <source>
        <dbReference type="ARBA" id="ARBA00022448"/>
    </source>
</evidence>
<dbReference type="Proteomes" id="UP000077405">
    <property type="component" value="Plasmid pYZ3"/>
</dbReference>
<dbReference type="GO" id="GO:0005524">
    <property type="term" value="F:ATP binding"/>
    <property type="evidence" value="ECO:0007669"/>
    <property type="project" value="UniProtKB-KW"/>
</dbReference>
<dbReference type="OrthoDB" id="9775250at2"/>
<evidence type="ECO:0000259" key="6">
    <source>
        <dbReference type="PROSITE" id="PS50893"/>
    </source>
</evidence>
<proteinExistence type="inferred from homology"/>
<evidence type="ECO:0000313" key="7">
    <source>
        <dbReference type="EMBL" id="AWB07865.1"/>
    </source>
</evidence>
<protein>
    <submittedName>
        <fullName evidence="7">Branched-chain amino acid ABC transporter ATP-binding protein</fullName>
    </submittedName>
</protein>
<feature type="domain" description="ABC transporter" evidence="6">
    <location>
        <begin position="21"/>
        <end position="251"/>
    </location>
</feature>
<dbReference type="PROSITE" id="PS50893">
    <property type="entry name" value="ABC_TRANSPORTER_2"/>
    <property type="match status" value="1"/>
</dbReference>
<dbReference type="SUPFAM" id="SSF52540">
    <property type="entry name" value="P-loop containing nucleoside triphosphate hydrolases"/>
    <property type="match status" value="1"/>
</dbReference>
<sequence length="251" mass="26847">MPLDGVHAPAPAAAHAVRRILEVRDLTVRMGSQEILRGVSLDVAEGAIVAVLGANGVGKTTLMRALSGIYRSSGGATVFDGRDLTDSPSHEVVRRGLAQAPEGRQIFGTMTVRENLLLGGRALRHDRAARMEEMLDLFPRLRERLTQKAGSLSGGEQQMLCIARALMSKPRLLLLDEPSLGLAPMVVKQIFDLLTRIRGEGTSILLVEQNARAALRVADHAYVMEAGRVTLSGSAADLAADPRVRAAYLGG</sequence>
<dbReference type="GO" id="GO:0015807">
    <property type="term" value="P:L-amino acid transport"/>
    <property type="evidence" value="ECO:0007669"/>
    <property type="project" value="TreeGrafter"/>
</dbReference>
<dbReference type="CDD" id="cd03224">
    <property type="entry name" value="ABC_TM1139_LivF_branched"/>
    <property type="match status" value="1"/>
</dbReference>